<dbReference type="EMBL" id="KE345061">
    <property type="protein sequence ID" value="EXB92376.1"/>
    <property type="molecule type" value="Genomic_DNA"/>
</dbReference>
<dbReference type="AlphaFoldDB" id="W9RQG0"/>
<name>W9RQG0_9ROSA</name>
<reference evidence="2" key="1">
    <citation type="submission" date="2013-01" db="EMBL/GenBank/DDBJ databases">
        <title>Draft Genome Sequence of a Mulberry Tree, Morus notabilis C.K. Schneid.</title>
        <authorList>
            <person name="He N."/>
            <person name="Zhao S."/>
        </authorList>
    </citation>
    <scope>NUCLEOTIDE SEQUENCE</scope>
</reference>
<accession>W9RQG0</accession>
<dbReference type="Proteomes" id="UP000030645">
    <property type="component" value="Unassembled WGS sequence"/>
</dbReference>
<gene>
    <name evidence="1" type="ORF">L484_021360</name>
</gene>
<evidence type="ECO:0000313" key="2">
    <source>
        <dbReference type="Proteomes" id="UP000030645"/>
    </source>
</evidence>
<keyword evidence="2" id="KW-1185">Reference proteome</keyword>
<protein>
    <submittedName>
        <fullName evidence="1">Uncharacterized protein</fullName>
    </submittedName>
</protein>
<proteinExistence type="predicted"/>
<sequence length="66" mass="7360">MWNSLNYKPTHTVIVTLINGSRIPLEEKKIKSILSGQNTINQTLALPLRANLSVHLAPPQQSEQRG</sequence>
<evidence type="ECO:0000313" key="1">
    <source>
        <dbReference type="EMBL" id="EXB92376.1"/>
    </source>
</evidence>
<organism evidence="1 2">
    <name type="scientific">Morus notabilis</name>
    <dbReference type="NCBI Taxonomy" id="981085"/>
    <lineage>
        <taxon>Eukaryota</taxon>
        <taxon>Viridiplantae</taxon>
        <taxon>Streptophyta</taxon>
        <taxon>Embryophyta</taxon>
        <taxon>Tracheophyta</taxon>
        <taxon>Spermatophyta</taxon>
        <taxon>Magnoliopsida</taxon>
        <taxon>eudicotyledons</taxon>
        <taxon>Gunneridae</taxon>
        <taxon>Pentapetalae</taxon>
        <taxon>rosids</taxon>
        <taxon>fabids</taxon>
        <taxon>Rosales</taxon>
        <taxon>Moraceae</taxon>
        <taxon>Moreae</taxon>
        <taxon>Morus</taxon>
    </lineage>
</organism>